<keyword evidence="3 8" id="KW-0964">Secreted</keyword>
<name>A0A9F5IRG6_PYTBI</name>
<evidence type="ECO:0000256" key="1">
    <source>
        <dbReference type="ARBA" id="ARBA00004613"/>
    </source>
</evidence>
<dbReference type="GO" id="GO:0010628">
    <property type="term" value="P:positive regulation of gene expression"/>
    <property type="evidence" value="ECO:0007669"/>
    <property type="project" value="TreeGrafter"/>
</dbReference>
<comment type="subcellular location">
    <subcellularLocation>
        <location evidence="1 8">Secreted</location>
    </subcellularLocation>
</comment>
<dbReference type="GO" id="GO:0005149">
    <property type="term" value="F:interleukin-1 receptor binding"/>
    <property type="evidence" value="ECO:0007669"/>
    <property type="project" value="UniProtKB-UniRule"/>
</dbReference>
<dbReference type="OrthoDB" id="9442925at2759"/>
<evidence type="ECO:0000256" key="3">
    <source>
        <dbReference type="ARBA" id="ARBA00022525"/>
    </source>
</evidence>
<dbReference type="PANTHER" id="PTHR10078:SF28">
    <property type="entry name" value="INTERLEUKIN-1 RECEPTOR ANTAGONIST PROTEIN"/>
    <property type="match status" value="1"/>
</dbReference>
<evidence type="ECO:0000313" key="10">
    <source>
        <dbReference type="RefSeq" id="XP_025030144.1"/>
    </source>
</evidence>
<evidence type="ECO:0000256" key="8">
    <source>
        <dbReference type="RuleBase" id="RU003753"/>
    </source>
</evidence>
<dbReference type="GO" id="GO:0002437">
    <property type="term" value="P:inflammatory response to antigenic stimulus"/>
    <property type="evidence" value="ECO:0007669"/>
    <property type="project" value="TreeGrafter"/>
</dbReference>
<dbReference type="PRINTS" id="PR01360">
    <property type="entry name" value="INTRLEUKIN1X"/>
</dbReference>
<dbReference type="InterPro" id="IPR000975">
    <property type="entry name" value="IL-1_fam"/>
</dbReference>
<evidence type="ECO:0000256" key="6">
    <source>
        <dbReference type="ARBA" id="ARBA00023180"/>
    </source>
</evidence>
<dbReference type="KEGG" id="pbi:103051616"/>
<sequence length="172" mass="19855">MTNKPQKKSWDEEMEDLCRHHETKTEARLYKIWDIHEKYLFLVKNVLVADLKTSNSPEQLIEVLPNYRLDAKRIPIFMGLGHQKYSLSCVKAGDGQHQIELKEKGIMELQHHPENKAFTFYSKSEGNADTCSFESAEFPGWFLSTSSEPNKPVGLSQKGGPQNILFHFERKS</sequence>
<evidence type="ECO:0000313" key="9">
    <source>
        <dbReference type="Proteomes" id="UP000695026"/>
    </source>
</evidence>
<accession>A0A9F5IRG6</accession>
<reference evidence="10" key="1">
    <citation type="submission" date="2025-08" db="UniProtKB">
        <authorList>
            <consortium name="RefSeq"/>
        </authorList>
    </citation>
    <scope>IDENTIFICATION</scope>
    <source>
        <tissue evidence="10">Liver</tissue>
    </source>
</reference>
<comment type="similarity">
    <text evidence="2 8">Belongs to the IL-1 family.</text>
</comment>
<dbReference type="GO" id="GO:0071222">
    <property type="term" value="P:cellular response to lipopolysaccharide"/>
    <property type="evidence" value="ECO:0007669"/>
    <property type="project" value="TreeGrafter"/>
</dbReference>
<keyword evidence="4" id="KW-0732">Signal</keyword>
<dbReference type="InterPro" id="IPR003297">
    <property type="entry name" value="IL-1RA/IL-36"/>
</dbReference>
<organism evidence="9 10">
    <name type="scientific">Python bivittatus</name>
    <name type="common">Burmese python</name>
    <name type="synonym">Python molurus bivittatus</name>
    <dbReference type="NCBI Taxonomy" id="176946"/>
    <lineage>
        <taxon>Eukaryota</taxon>
        <taxon>Metazoa</taxon>
        <taxon>Chordata</taxon>
        <taxon>Craniata</taxon>
        <taxon>Vertebrata</taxon>
        <taxon>Euteleostomi</taxon>
        <taxon>Lepidosauria</taxon>
        <taxon>Squamata</taxon>
        <taxon>Bifurcata</taxon>
        <taxon>Unidentata</taxon>
        <taxon>Episquamata</taxon>
        <taxon>Toxicofera</taxon>
        <taxon>Serpentes</taxon>
        <taxon>Henophidia</taxon>
        <taxon>Pythonidae</taxon>
        <taxon>Python</taxon>
    </lineage>
</organism>
<evidence type="ECO:0000256" key="7">
    <source>
        <dbReference type="ARBA" id="ARBA00034096"/>
    </source>
</evidence>
<proteinExistence type="inferred from homology"/>
<dbReference type="Proteomes" id="UP000695026">
    <property type="component" value="Unplaced"/>
</dbReference>
<dbReference type="InterPro" id="IPR008996">
    <property type="entry name" value="IL1/FGF"/>
</dbReference>
<dbReference type="InterPro" id="IPR020877">
    <property type="entry name" value="IL-1_CS"/>
</dbReference>
<dbReference type="Gene3D" id="2.80.10.50">
    <property type="match status" value="1"/>
</dbReference>
<comment type="function">
    <text evidence="7">Anti-inflammatory antagonist of interleukin-1 family of proinflammatory cytokines such as interleukin-1beta/IL1B and interleukin-1alpha/IL1A. Protects from immune dysregulation and uncontrolled systemic inflammation triggered by IL1 for a range of innate stimulatory agents such as pathogens.</text>
</comment>
<dbReference type="FunFam" id="2.80.10.50:FF:000013">
    <property type="entry name" value="Interleukin-1"/>
    <property type="match status" value="1"/>
</dbReference>
<dbReference type="Pfam" id="PF00340">
    <property type="entry name" value="IL1"/>
    <property type="match status" value="1"/>
</dbReference>
<keyword evidence="9" id="KW-1185">Reference proteome</keyword>
<dbReference type="SMART" id="SM00125">
    <property type="entry name" value="IL1"/>
    <property type="match status" value="1"/>
</dbReference>
<dbReference type="RefSeq" id="XP_025030144.1">
    <property type="nucleotide sequence ID" value="XM_025174376.1"/>
</dbReference>
<dbReference type="GeneID" id="103051616"/>
<dbReference type="AlphaFoldDB" id="A0A9F5IRG6"/>
<dbReference type="PRINTS" id="PR00264">
    <property type="entry name" value="INTERLEUKIN1"/>
</dbReference>
<evidence type="ECO:0000256" key="4">
    <source>
        <dbReference type="ARBA" id="ARBA00022729"/>
    </source>
</evidence>
<dbReference type="SUPFAM" id="SSF50353">
    <property type="entry name" value="Cytokine"/>
    <property type="match status" value="1"/>
</dbReference>
<gene>
    <name evidence="10" type="primary">LOC103051616</name>
</gene>
<keyword evidence="6" id="KW-0325">Glycoprotein</keyword>
<keyword evidence="5" id="KW-1015">Disulfide bond</keyword>
<dbReference type="GO" id="GO:0005125">
    <property type="term" value="F:cytokine activity"/>
    <property type="evidence" value="ECO:0007669"/>
    <property type="project" value="UniProtKB-UniRule"/>
</dbReference>
<dbReference type="PROSITE" id="PS00253">
    <property type="entry name" value="INTERLEUKIN_1"/>
    <property type="match status" value="1"/>
</dbReference>
<protein>
    <recommendedName>
        <fullName evidence="8">Interleukin-1</fullName>
    </recommendedName>
</protein>
<evidence type="ECO:0000256" key="5">
    <source>
        <dbReference type="ARBA" id="ARBA00023157"/>
    </source>
</evidence>
<dbReference type="GO" id="GO:0005615">
    <property type="term" value="C:extracellular space"/>
    <property type="evidence" value="ECO:0007669"/>
    <property type="project" value="InterPro"/>
</dbReference>
<evidence type="ECO:0000256" key="2">
    <source>
        <dbReference type="ARBA" id="ARBA00010448"/>
    </source>
</evidence>
<dbReference type="GO" id="GO:0019221">
    <property type="term" value="P:cytokine-mediated signaling pathway"/>
    <property type="evidence" value="ECO:0007669"/>
    <property type="project" value="TreeGrafter"/>
</dbReference>
<dbReference type="OMA" id="WDINEKY"/>
<dbReference type="PANTHER" id="PTHR10078">
    <property type="entry name" value="INTERLEUKIN-1 FAMILY MEMBER"/>
    <property type="match status" value="1"/>
</dbReference>